<dbReference type="STRING" id="1166018.FAES_2046"/>
<comment type="cofactor">
    <cofactor evidence="1 5">
        <name>FAD</name>
        <dbReference type="ChEBI" id="CHEBI:57692"/>
    </cofactor>
</comment>
<dbReference type="GO" id="GO:0016627">
    <property type="term" value="F:oxidoreductase activity, acting on the CH-CH group of donors"/>
    <property type="evidence" value="ECO:0007669"/>
    <property type="project" value="InterPro"/>
</dbReference>
<evidence type="ECO:0000256" key="3">
    <source>
        <dbReference type="ARBA" id="ARBA00022630"/>
    </source>
</evidence>
<evidence type="ECO:0000256" key="2">
    <source>
        <dbReference type="ARBA" id="ARBA00009347"/>
    </source>
</evidence>
<dbReference type="eggNOG" id="COG1960">
    <property type="taxonomic scope" value="Bacteria"/>
</dbReference>
<evidence type="ECO:0000259" key="7">
    <source>
        <dbReference type="Pfam" id="PF02770"/>
    </source>
</evidence>
<comment type="similarity">
    <text evidence="2 5">Belongs to the acyl-CoA dehydrogenase family.</text>
</comment>
<dbReference type="Pfam" id="PF00441">
    <property type="entry name" value="Acyl-CoA_dh_1"/>
    <property type="match status" value="1"/>
</dbReference>
<keyword evidence="11" id="KW-1185">Reference proteome</keyword>
<dbReference type="Pfam" id="PF02771">
    <property type="entry name" value="Acyl-CoA_dh_N"/>
    <property type="match status" value="1"/>
</dbReference>
<dbReference type="InterPro" id="IPR025878">
    <property type="entry name" value="Acyl-CoA_dh-like_C_dom"/>
</dbReference>
<evidence type="ECO:0000256" key="5">
    <source>
        <dbReference type="RuleBase" id="RU362125"/>
    </source>
</evidence>
<keyword evidence="3 5" id="KW-0285">Flavoprotein</keyword>
<evidence type="ECO:0000259" key="6">
    <source>
        <dbReference type="Pfam" id="PF00441"/>
    </source>
</evidence>
<dbReference type="RefSeq" id="WP_015331154.1">
    <property type="nucleotide sequence ID" value="NC_020054.1"/>
</dbReference>
<dbReference type="PATRIC" id="fig|1166018.3.peg.3793"/>
<dbReference type="PANTHER" id="PTHR42803">
    <property type="entry name" value="ACYL-COA DEHYDROGENASE"/>
    <property type="match status" value="1"/>
</dbReference>
<dbReference type="EMBL" id="HE796683">
    <property type="protein sequence ID" value="CCH00055.1"/>
    <property type="molecule type" value="Genomic_DNA"/>
</dbReference>
<reference evidence="10 11" key="1">
    <citation type="journal article" date="2012" name="J. Bacteriol.">
        <title>Genome Sequence of Fibrella aestuarina BUZ 2T, a Filamentous Marine Bacterium.</title>
        <authorList>
            <person name="Filippini M."/>
            <person name="Qi W."/>
            <person name="Blom J."/>
            <person name="Goesmann A."/>
            <person name="Smits T.H."/>
            <person name="Bagheri H.C."/>
        </authorList>
    </citation>
    <scope>NUCLEOTIDE SEQUENCE [LARGE SCALE GENOMIC DNA]</scope>
    <source>
        <strain evidence="11">BUZ 2T</strain>
    </source>
</reference>
<dbReference type="InterPro" id="IPR036250">
    <property type="entry name" value="AcylCo_DH-like_C"/>
</dbReference>
<dbReference type="Gene3D" id="2.40.110.10">
    <property type="entry name" value="Butyryl-CoA Dehydrogenase, subunit A, domain 2"/>
    <property type="match status" value="1"/>
</dbReference>
<dbReference type="Pfam" id="PF12806">
    <property type="entry name" value="Acyl-CoA_dh_C"/>
    <property type="match status" value="1"/>
</dbReference>
<keyword evidence="5" id="KW-0560">Oxidoreductase</keyword>
<evidence type="ECO:0000313" key="10">
    <source>
        <dbReference type="EMBL" id="CCH00055.1"/>
    </source>
</evidence>
<sequence>MAYFSKRNLNFLLHEVFHAEDLTQYPYFSAHDRGTFDMALDSATHIADTLMYPYVRDVDRNQPELKNGQVTVHPRIKAFLEAMGEAGLIGAGFSFERGGQQLPELINSCIGFILMAANNGMMYTGLTAGAANLIATFGSDDLNDRYVANMLSGRWQGTMALTEPQAGSSLSDITTTATPQPDGSYKLKGQKVFISAGDHDAADNIIHLMLARIDGAPKGTKGISLFVVPKFRDTENGPVDNDVTSTGVYHKLGQKGVPAMHLTMGERDDCIGYLVGQPHMGLPYMFQMMNEARLGVGMTAAGIATAAYHAALQYAKERPQSRRLNEKGILDAPQTPIINHPDVRRMLLFQKAVTEGSLSLLLEAAKQYDIAHAAEGEEKENAQLLLEILMPMAKTYPSEMGVQSVSQSVQTFGGYGFTEDFPVEQLYRDIRITPIYEGTTGIQAQDLLGRKMTMKGGKAAQLLMQAIGSTIADASAHDEFKPYAGMLKAELGRLQEVVQALMPHAGAGDYERYLSDATLFLEQMGIVVVAWQWLKQAVVAKQAMLTQNPQGDELAFYEGKIHTMKYFFHYEVPKTLGLAARLKDTEILTIVSEKELAL</sequence>
<dbReference type="InterPro" id="IPR046373">
    <property type="entry name" value="Acyl-CoA_Oxase/DH_mid-dom_sf"/>
</dbReference>
<gene>
    <name evidence="10" type="ORF">FAES_2046</name>
</gene>
<proteinExistence type="inferred from homology"/>
<dbReference type="Pfam" id="PF02770">
    <property type="entry name" value="Acyl-CoA_dh_M"/>
    <property type="match status" value="1"/>
</dbReference>
<dbReference type="SUPFAM" id="SSF56645">
    <property type="entry name" value="Acyl-CoA dehydrogenase NM domain-like"/>
    <property type="match status" value="1"/>
</dbReference>
<evidence type="ECO:0000256" key="1">
    <source>
        <dbReference type="ARBA" id="ARBA00001974"/>
    </source>
</evidence>
<dbReference type="GO" id="GO:0050660">
    <property type="term" value="F:flavin adenine dinucleotide binding"/>
    <property type="evidence" value="ECO:0007669"/>
    <property type="project" value="InterPro"/>
</dbReference>
<dbReference type="OrthoDB" id="9764422at2"/>
<dbReference type="InterPro" id="IPR006091">
    <property type="entry name" value="Acyl-CoA_Oxase/DH_mid-dom"/>
</dbReference>
<organism evidence="10 11">
    <name type="scientific">Fibrella aestuarina BUZ 2</name>
    <dbReference type="NCBI Taxonomy" id="1166018"/>
    <lineage>
        <taxon>Bacteria</taxon>
        <taxon>Pseudomonadati</taxon>
        <taxon>Bacteroidota</taxon>
        <taxon>Cytophagia</taxon>
        <taxon>Cytophagales</taxon>
        <taxon>Spirosomataceae</taxon>
        <taxon>Fibrella</taxon>
    </lineage>
</organism>
<evidence type="ECO:0000313" key="11">
    <source>
        <dbReference type="Proteomes" id="UP000011058"/>
    </source>
</evidence>
<feature type="domain" description="Acyl-CoA dehydrogenase/oxidase C-terminal" evidence="6">
    <location>
        <begin position="280"/>
        <end position="447"/>
    </location>
</feature>
<dbReference type="HOGENOM" id="CLU_018204_12_2_10"/>
<feature type="domain" description="Acyl-CoA dehydrogenase/oxidase N-terminal" evidence="8">
    <location>
        <begin position="38"/>
        <end position="153"/>
    </location>
</feature>
<dbReference type="InterPro" id="IPR037069">
    <property type="entry name" value="AcylCoA_DH/ox_N_sf"/>
</dbReference>
<feature type="domain" description="Acetyl-CoA dehydrogenase-like C-terminal" evidence="9">
    <location>
        <begin position="464"/>
        <end position="585"/>
    </location>
</feature>
<evidence type="ECO:0000256" key="4">
    <source>
        <dbReference type="ARBA" id="ARBA00022827"/>
    </source>
</evidence>
<dbReference type="KEGG" id="fae:FAES_2046"/>
<dbReference type="Gene3D" id="1.20.140.10">
    <property type="entry name" value="Butyryl-CoA Dehydrogenase, subunit A, domain 3"/>
    <property type="match status" value="1"/>
</dbReference>
<dbReference type="InterPro" id="IPR009100">
    <property type="entry name" value="AcylCoA_DH/oxidase_NM_dom_sf"/>
</dbReference>
<dbReference type="InterPro" id="IPR052166">
    <property type="entry name" value="Diverse_Acyl-CoA_DH"/>
</dbReference>
<evidence type="ECO:0000259" key="8">
    <source>
        <dbReference type="Pfam" id="PF02771"/>
    </source>
</evidence>
<protein>
    <submittedName>
        <fullName evidence="10">Acyl-CoA dehydrogenase domain protein</fullName>
    </submittedName>
</protein>
<dbReference type="Gene3D" id="1.10.540.10">
    <property type="entry name" value="Acyl-CoA dehydrogenase/oxidase, N-terminal domain"/>
    <property type="match status" value="1"/>
</dbReference>
<dbReference type="Proteomes" id="UP000011058">
    <property type="component" value="Chromosome"/>
</dbReference>
<dbReference type="SUPFAM" id="SSF47203">
    <property type="entry name" value="Acyl-CoA dehydrogenase C-terminal domain-like"/>
    <property type="match status" value="1"/>
</dbReference>
<dbReference type="AlphaFoldDB" id="I0K7F2"/>
<feature type="domain" description="Acyl-CoA oxidase/dehydrogenase middle" evidence="7">
    <location>
        <begin position="159"/>
        <end position="263"/>
    </location>
</feature>
<dbReference type="PANTHER" id="PTHR42803:SF3">
    <property type="entry name" value="ACYL-COA DEHYDROGENASE-RELATED"/>
    <property type="match status" value="1"/>
</dbReference>
<evidence type="ECO:0000259" key="9">
    <source>
        <dbReference type="Pfam" id="PF12806"/>
    </source>
</evidence>
<keyword evidence="4 5" id="KW-0274">FAD</keyword>
<name>I0K7F2_9BACT</name>
<dbReference type="InterPro" id="IPR009075">
    <property type="entry name" value="AcylCo_DH/oxidase_C"/>
</dbReference>
<accession>I0K7F2</accession>
<dbReference type="InterPro" id="IPR013786">
    <property type="entry name" value="AcylCoA_DH/ox_N"/>
</dbReference>